<dbReference type="PROSITE" id="PS50016">
    <property type="entry name" value="ZF_PHD_2"/>
    <property type="match status" value="1"/>
</dbReference>
<evidence type="ECO:0000256" key="2">
    <source>
        <dbReference type="ARBA" id="ARBA00022723"/>
    </source>
</evidence>
<proteinExistence type="predicted"/>
<dbReference type="FunFam" id="3.30.40.10:FF:000413">
    <property type="entry name" value="PHD zinc finger protein"/>
    <property type="match status" value="1"/>
</dbReference>
<dbReference type="Pfam" id="PF16135">
    <property type="entry name" value="TDBD"/>
    <property type="match status" value="2"/>
</dbReference>
<evidence type="ECO:0000256" key="4">
    <source>
        <dbReference type="ARBA" id="ARBA00022833"/>
    </source>
</evidence>
<feature type="domain" description="PHD-type" evidence="8">
    <location>
        <begin position="495"/>
        <end position="563"/>
    </location>
</feature>
<dbReference type="FunFam" id="3.40.630.30:FF:000073">
    <property type="entry name" value="PHD finger family protein"/>
    <property type="match status" value="1"/>
</dbReference>
<dbReference type="SMART" id="SM00249">
    <property type="entry name" value="PHD"/>
    <property type="match status" value="2"/>
</dbReference>
<dbReference type="InterPro" id="IPR011011">
    <property type="entry name" value="Znf_FYVE_PHD"/>
</dbReference>
<keyword evidence="2" id="KW-0479">Metal-binding</keyword>
<dbReference type="InterPro" id="IPR013083">
    <property type="entry name" value="Znf_RING/FYVE/PHD"/>
</dbReference>
<dbReference type="InterPro" id="IPR019786">
    <property type="entry name" value="Zinc_finger_PHD-type_CS"/>
</dbReference>
<dbReference type="Gene3D" id="3.40.630.30">
    <property type="match status" value="1"/>
</dbReference>
<dbReference type="Pfam" id="PF00628">
    <property type="entry name" value="PHD"/>
    <property type="match status" value="1"/>
</dbReference>
<dbReference type="Pfam" id="PF23209">
    <property type="entry name" value="IDM1_C"/>
    <property type="match status" value="1"/>
</dbReference>
<organism evidence="9 10">
    <name type="scientific">Nyssa sinensis</name>
    <dbReference type="NCBI Taxonomy" id="561372"/>
    <lineage>
        <taxon>Eukaryota</taxon>
        <taxon>Viridiplantae</taxon>
        <taxon>Streptophyta</taxon>
        <taxon>Embryophyta</taxon>
        <taxon>Tracheophyta</taxon>
        <taxon>Spermatophyta</taxon>
        <taxon>Magnoliopsida</taxon>
        <taxon>eudicotyledons</taxon>
        <taxon>Gunneridae</taxon>
        <taxon>Pentapetalae</taxon>
        <taxon>asterids</taxon>
        <taxon>Cornales</taxon>
        <taxon>Nyssaceae</taxon>
        <taxon>Nyssa</taxon>
    </lineage>
</organism>
<dbReference type="PROSITE" id="PS01359">
    <property type="entry name" value="ZF_PHD_1"/>
    <property type="match status" value="1"/>
</dbReference>
<dbReference type="OrthoDB" id="1903104at2759"/>
<dbReference type="InterPro" id="IPR001965">
    <property type="entry name" value="Znf_PHD"/>
</dbReference>
<keyword evidence="5" id="KW-0539">Nucleus</keyword>
<dbReference type="InterPro" id="IPR032308">
    <property type="entry name" value="TDBD"/>
</dbReference>
<feature type="compositionally biased region" description="Polar residues" evidence="7">
    <location>
        <begin position="130"/>
        <end position="141"/>
    </location>
</feature>
<dbReference type="GO" id="GO:0003682">
    <property type="term" value="F:chromatin binding"/>
    <property type="evidence" value="ECO:0007669"/>
    <property type="project" value="TreeGrafter"/>
</dbReference>
<feature type="region of interest" description="Disordered" evidence="7">
    <location>
        <begin position="1"/>
        <end position="108"/>
    </location>
</feature>
<feature type="compositionally biased region" description="Basic and acidic residues" evidence="7">
    <location>
        <begin position="41"/>
        <end position="51"/>
    </location>
</feature>
<reference evidence="9 10" key="1">
    <citation type="submission" date="2019-09" db="EMBL/GenBank/DDBJ databases">
        <title>A chromosome-level genome assembly of the Chinese tupelo Nyssa sinensis.</title>
        <authorList>
            <person name="Yang X."/>
            <person name="Kang M."/>
            <person name="Yang Y."/>
            <person name="Xiong H."/>
            <person name="Wang M."/>
            <person name="Zhang Z."/>
            <person name="Wang Z."/>
            <person name="Wu H."/>
            <person name="Ma T."/>
            <person name="Liu J."/>
            <person name="Xi Z."/>
        </authorList>
    </citation>
    <scope>NUCLEOTIDE SEQUENCE [LARGE SCALE GENOMIC DNA]</scope>
    <source>
        <strain evidence="9">J267</strain>
        <tissue evidence="9">Leaf</tissue>
    </source>
</reference>
<evidence type="ECO:0000313" key="10">
    <source>
        <dbReference type="Proteomes" id="UP000325577"/>
    </source>
</evidence>
<dbReference type="InterPro" id="IPR016181">
    <property type="entry name" value="Acyl_CoA_acyltransferase"/>
</dbReference>
<evidence type="ECO:0000259" key="8">
    <source>
        <dbReference type="PROSITE" id="PS50016"/>
    </source>
</evidence>
<dbReference type="InterPro" id="IPR019787">
    <property type="entry name" value="Znf_PHD-finger"/>
</dbReference>
<dbReference type="Gene3D" id="3.30.40.10">
    <property type="entry name" value="Zinc/RING finger domain, C3HC4 (zinc finger)"/>
    <property type="match status" value="2"/>
</dbReference>
<accession>A0A5J4ZG60</accession>
<feature type="compositionally biased region" description="Acidic residues" evidence="7">
    <location>
        <begin position="1"/>
        <end position="16"/>
    </location>
</feature>
<dbReference type="PANTHER" id="PTHR47025:SF7">
    <property type="entry name" value="ACYL-COA N-ACYLTRANSFERASE WITH RING_FYVE_PHD-TYPE ZINC FINGER DOMAIN-CONTAINING PROTEIN"/>
    <property type="match status" value="1"/>
</dbReference>
<dbReference type="PANTHER" id="PTHR47025">
    <property type="entry name" value="AUTOIMMUNE REGULATOR"/>
    <property type="match status" value="1"/>
</dbReference>
<feature type="region of interest" description="Disordered" evidence="7">
    <location>
        <begin position="130"/>
        <end position="157"/>
    </location>
</feature>
<dbReference type="Proteomes" id="UP000325577">
    <property type="component" value="Linkage Group LG8"/>
</dbReference>
<feature type="compositionally biased region" description="Polar residues" evidence="7">
    <location>
        <begin position="92"/>
        <end position="108"/>
    </location>
</feature>
<dbReference type="InterPro" id="IPR056511">
    <property type="entry name" value="IDM1_C"/>
</dbReference>
<keyword evidence="10" id="KW-1185">Reference proteome</keyword>
<keyword evidence="4" id="KW-0862">Zinc</keyword>
<dbReference type="GO" id="GO:0045944">
    <property type="term" value="P:positive regulation of transcription by RNA polymerase II"/>
    <property type="evidence" value="ECO:0007669"/>
    <property type="project" value="TreeGrafter"/>
</dbReference>
<evidence type="ECO:0000256" key="1">
    <source>
        <dbReference type="ARBA" id="ARBA00004123"/>
    </source>
</evidence>
<comment type="subcellular location">
    <subcellularLocation>
        <location evidence="1">Nucleus</location>
    </subcellularLocation>
</comment>
<dbReference type="AlphaFoldDB" id="A0A5J4ZG60"/>
<evidence type="ECO:0000313" key="9">
    <source>
        <dbReference type="EMBL" id="KAA8516458.1"/>
    </source>
</evidence>
<dbReference type="EMBL" id="CM018051">
    <property type="protein sequence ID" value="KAA8516458.1"/>
    <property type="molecule type" value="Genomic_DNA"/>
</dbReference>
<name>A0A5J4ZG60_9ASTE</name>
<keyword evidence="3 6" id="KW-0863">Zinc-finger</keyword>
<sequence length="806" mass="88555">MGEEEDYVAVLNDEEMENKNSPRVESKRDNQWLAGNTETEPCTKKQAREASNETDTEPCSRNQTKEASNDAEKDPCTKNQVKEASNEDICSEVSNPNLSPKDNASSVQTINSQPAEIVSNNQVGCGEITSTCSGNSSTEESLSGEEHSTDDTSGAVSTSNVILEIPKHASSTGVSTRNPCGSLQHQMTCYPTNVKKLLSTGILEGARVKYVYSSKEKELSGIVSGGGYLCGCSTCNFSKILSAYEFELHAGGKTRHPNNHIYLENGKPIYSIIQELKTAPLSVLDEVIKDVAGSSVNEEYFQIWKASLQQNNEIVKASKKHHIELPGMYHSTTSFPGLQIEDSLSPTSCSHTQSFSFKLEACMKETAEKRKRVAKKPSSYFSSSVVLQKKTSEGGTKKRDNDLHRLLFMPNGLPDGTDLAYYSKGQRILGGYKQGNGIVCSCCDTEISPSQFEAHAGWSARRQPYRNIYISSGLTLHDIALSLANGQNLATGHSDDMCAVCGDGGELIICDGCPRAFHAACLELQCAPKESEIGGCVVCRAHDFSVAKFDERTVLLCDQCEKEYHVGCLRVSGLCDLKELPKDKWFCCTDCSRIHVALQNLVSNGVEMIPASVLNTINRKHVEKGLTDGATNDVQWRILSGKSRYPEHLPLLSTAAAIFRECFDPIVARSGRDLIPVMVYGRNISGQEFGGMYCVVLIVKSVVVSAGLLRIFGREVAELPLVATIRENQGKGYFQALFSCIERLLLSLNVEKLVLPAAEEAESIWTKKLGFIKMSDERLLKYTRDFQLTIFKGTSMLEKELQQIID</sequence>
<evidence type="ECO:0000256" key="5">
    <source>
        <dbReference type="ARBA" id="ARBA00023242"/>
    </source>
</evidence>
<dbReference type="GO" id="GO:0042393">
    <property type="term" value="F:histone binding"/>
    <property type="evidence" value="ECO:0007669"/>
    <property type="project" value="TreeGrafter"/>
</dbReference>
<evidence type="ECO:0000256" key="6">
    <source>
        <dbReference type="PROSITE-ProRule" id="PRU00146"/>
    </source>
</evidence>
<dbReference type="GO" id="GO:0005634">
    <property type="term" value="C:nucleus"/>
    <property type="evidence" value="ECO:0007669"/>
    <property type="project" value="UniProtKB-SubCell"/>
</dbReference>
<evidence type="ECO:0000256" key="3">
    <source>
        <dbReference type="ARBA" id="ARBA00022771"/>
    </source>
</evidence>
<dbReference type="GO" id="GO:0008270">
    <property type="term" value="F:zinc ion binding"/>
    <property type="evidence" value="ECO:0007669"/>
    <property type="project" value="UniProtKB-KW"/>
</dbReference>
<dbReference type="SUPFAM" id="SSF55729">
    <property type="entry name" value="Acyl-CoA N-acyltransferases (Nat)"/>
    <property type="match status" value="1"/>
</dbReference>
<evidence type="ECO:0000256" key="7">
    <source>
        <dbReference type="SAM" id="MobiDB-lite"/>
    </source>
</evidence>
<feature type="compositionally biased region" description="Basic and acidic residues" evidence="7">
    <location>
        <begin position="63"/>
        <end position="85"/>
    </location>
</feature>
<dbReference type="SUPFAM" id="SSF57903">
    <property type="entry name" value="FYVE/PHD zinc finger"/>
    <property type="match status" value="2"/>
</dbReference>
<gene>
    <name evidence="9" type="ORF">F0562_016751</name>
</gene>
<protein>
    <recommendedName>
        <fullName evidence="8">PHD-type domain-containing protein</fullName>
    </recommendedName>
</protein>
<dbReference type="GO" id="GO:0000977">
    <property type="term" value="F:RNA polymerase II transcription regulatory region sequence-specific DNA binding"/>
    <property type="evidence" value="ECO:0007669"/>
    <property type="project" value="TreeGrafter"/>
</dbReference>
<feature type="compositionally biased region" description="Basic and acidic residues" evidence="7">
    <location>
        <begin position="17"/>
        <end position="30"/>
    </location>
</feature>